<dbReference type="AlphaFoldDB" id="A0A7T2GI47"/>
<protein>
    <submittedName>
        <fullName evidence="2">Tetratricopeptide repeat protein</fullName>
    </submittedName>
</protein>
<name>A0A7T2GI47_9SPHN</name>
<evidence type="ECO:0000313" key="2">
    <source>
        <dbReference type="EMBL" id="QPQ54261.1"/>
    </source>
</evidence>
<dbReference type="EMBL" id="CP065592">
    <property type="protein sequence ID" value="QPQ54261.1"/>
    <property type="molecule type" value="Genomic_DNA"/>
</dbReference>
<dbReference type="Proteomes" id="UP000594873">
    <property type="component" value="Chromosome"/>
</dbReference>
<organism evidence="2 3">
    <name type="scientific">Allosphingosinicella flava</name>
    <dbReference type="NCBI Taxonomy" id="2771430"/>
    <lineage>
        <taxon>Bacteria</taxon>
        <taxon>Pseudomonadati</taxon>
        <taxon>Pseudomonadota</taxon>
        <taxon>Alphaproteobacteria</taxon>
        <taxon>Sphingomonadales</taxon>
        <taxon>Sphingomonadaceae</taxon>
        <taxon>Allosphingosinicella</taxon>
    </lineage>
</organism>
<dbReference type="RefSeq" id="WP_200970788.1">
    <property type="nucleotide sequence ID" value="NZ_CP065592.1"/>
</dbReference>
<gene>
    <name evidence="2" type="ORF">IC614_07775</name>
</gene>
<dbReference type="InterPro" id="IPR011990">
    <property type="entry name" value="TPR-like_helical_dom_sf"/>
</dbReference>
<evidence type="ECO:0000313" key="3">
    <source>
        <dbReference type="Proteomes" id="UP000594873"/>
    </source>
</evidence>
<dbReference type="KEGG" id="sflv:IC614_07775"/>
<accession>A0A7T2GI47</accession>
<dbReference type="SUPFAM" id="SSF48452">
    <property type="entry name" value="TPR-like"/>
    <property type="match status" value="1"/>
</dbReference>
<sequence>MSSANAKSGGERDLDGEETEDAYRERRLEELCTAADHDNPERLDHIAWFLDRDPRHLLFLTPLSGIDPARAPEAHRRMKARWLELVAEAPADPDLARRAAHHMAGADPEAAASLIRSALSHCPGNAELWTDLGRCSREPRDRLAAFDRARTLNPQSTYLWVWIAVEALEAGNYDKAEEAAAALGKLIADARAAHGDMLDWPERGRDLWKRLTDAYPSRDTARKVSAAIADHAYFKHHFHTISGMLAGRNGDWGAATDHLIASGDVVPDHRLSAYGPSLILLREVCAHGYWEEGDRFLRKWKKVWDDPRADEWIAAINDRRLPGAKDNG</sequence>
<dbReference type="Gene3D" id="1.25.40.10">
    <property type="entry name" value="Tetratricopeptide repeat domain"/>
    <property type="match status" value="1"/>
</dbReference>
<proteinExistence type="predicted"/>
<reference evidence="2 3" key="1">
    <citation type="submission" date="2020-11" db="EMBL/GenBank/DDBJ databases">
        <title>Genome seq and assembly of Sphingosinicella sp.</title>
        <authorList>
            <person name="Chhetri G."/>
        </authorList>
    </citation>
    <scope>NUCLEOTIDE SEQUENCE [LARGE SCALE GENOMIC DNA]</scope>
    <source>
        <strain evidence="2 3">UDD2</strain>
    </source>
</reference>
<feature type="region of interest" description="Disordered" evidence="1">
    <location>
        <begin position="1"/>
        <end position="22"/>
    </location>
</feature>
<keyword evidence="3" id="KW-1185">Reference proteome</keyword>
<evidence type="ECO:0000256" key="1">
    <source>
        <dbReference type="SAM" id="MobiDB-lite"/>
    </source>
</evidence>